<keyword evidence="3" id="KW-1185">Reference proteome</keyword>
<dbReference type="Proteomes" id="UP000719267">
    <property type="component" value="Unassembled WGS sequence"/>
</dbReference>
<feature type="chain" id="PRO_5046937822" evidence="1">
    <location>
        <begin position="21"/>
        <end position="105"/>
    </location>
</feature>
<protein>
    <submittedName>
        <fullName evidence="2">Uncharacterized protein</fullName>
    </submittedName>
</protein>
<proteinExistence type="predicted"/>
<evidence type="ECO:0000313" key="3">
    <source>
        <dbReference type="Proteomes" id="UP000719267"/>
    </source>
</evidence>
<name>A0ABS6VZH2_9FLAO</name>
<evidence type="ECO:0000256" key="1">
    <source>
        <dbReference type="SAM" id="SignalP"/>
    </source>
</evidence>
<dbReference type="RefSeq" id="WP_219038587.1">
    <property type="nucleotide sequence ID" value="NZ_JAHWDF010000001.1"/>
</dbReference>
<dbReference type="EMBL" id="JAHWDF010000001">
    <property type="protein sequence ID" value="MBW2960298.1"/>
    <property type="molecule type" value="Genomic_DNA"/>
</dbReference>
<gene>
    <name evidence="2" type="ORF">KW502_00610</name>
</gene>
<accession>A0ABS6VZH2</accession>
<evidence type="ECO:0000313" key="2">
    <source>
        <dbReference type="EMBL" id="MBW2960298.1"/>
    </source>
</evidence>
<sequence>MNKNNLLLLCLIFGCLSTYAQIGINENFDNGLPSGWTQTFGVADVAACEGESVRYNVHNQGDLTSPNIIGLSNQTDLTISFDYKIIQYSSSTAATPEVKVGGVLQ</sequence>
<comment type="caution">
    <text evidence="2">The sequence shown here is derived from an EMBL/GenBank/DDBJ whole genome shotgun (WGS) entry which is preliminary data.</text>
</comment>
<dbReference type="PROSITE" id="PS51257">
    <property type="entry name" value="PROKAR_LIPOPROTEIN"/>
    <property type="match status" value="1"/>
</dbReference>
<organism evidence="2 3">
    <name type="scientific">Mesonia aestuariivivens</name>
    <dbReference type="NCBI Taxonomy" id="2796128"/>
    <lineage>
        <taxon>Bacteria</taxon>
        <taxon>Pseudomonadati</taxon>
        <taxon>Bacteroidota</taxon>
        <taxon>Flavobacteriia</taxon>
        <taxon>Flavobacteriales</taxon>
        <taxon>Flavobacteriaceae</taxon>
        <taxon>Mesonia</taxon>
    </lineage>
</organism>
<reference evidence="2 3" key="1">
    <citation type="submission" date="2021-07" db="EMBL/GenBank/DDBJ databases">
        <title>Mesonia aestuariivivens sp. nov., isolated from a tidal flat.</title>
        <authorList>
            <person name="Kim Y.-O."/>
            <person name="Yoon J.-H."/>
        </authorList>
    </citation>
    <scope>NUCLEOTIDE SEQUENCE [LARGE SCALE GENOMIC DNA]</scope>
    <source>
        <strain evidence="2 3">JHPTF-M18</strain>
    </source>
</reference>
<feature type="signal peptide" evidence="1">
    <location>
        <begin position="1"/>
        <end position="20"/>
    </location>
</feature>
<keyword evidence="1" id="KW-0732">Signal</keyword>